<dbReference type="RefSeq" id="WP_262682887.1">
    <property type="nucleotide sequence ID" value="NZ_JAOQIO010000007.1"/>
</dbReference>
<dbReference type="Pfam" id="PF00535">
    <property type="entry name" value="Glycos_transf_2"/>
    <property type="match status" value="1"/>
</dbReference>
<dbReference type="EMBL" id="JAOQIO010000007">
    <property type="protein sequence ID" value="MCU6791306.1"/>
    <property type="molecule type" value="Genomic_DNA"/>
</dbReference>
<accession>A0ABT2UBB8</accession>
<comment type="similarity">
    <text evidence="1">Belongs to the glycosyltransferase 2 family.</text>
</comment>
<evidence type="ECO:0000256" key="1">
    <source>
        <dbReference type="ARBA" id="ARBA00006739"/>
    </source>
</evidence>
<organism evidence="3 4">
    <name type="scientific">Paenibacillus baimaensis</name>
    <dbReference type="NCBI Taxonomy" id="2982185"/>
    <lineage>
        <taxon>Bacteria</taxon>
        <taxon>Bacillati</taxon>
        <taxon>Bacillota</taxon>
        <taxon>Bacilli</taxon>
        <taxon>Bacillales</taxon>
        <taxon>Paenibacillaceae</taxon>
        <taxon>Paenibacillus</taxon>
    </lineage>
</organism>
<proteinExistence type="inferred from homology"/>
<dbReference type="CDD" id="cd00761">
    <property type="entry name" value="Glyco_tranf_GTA_type"/>
    <property type="match status" value="1"/>
</dbReference>
<protein>
    <submittedName>
        <fullName evidence="3">Glycosyltransferase</fullName>
    </submittedName>
</protein>
<comment type="caution">
    <text evidence="3">The sequence shown here is derived from an EMBL/GenBank/DDBJ whole genome shotgun (WGS) entry which is preliminary data.</text>
</comment>
<evidence type="ECO:0000313" key="3">
    <source>
        <dbReference type="EMBL" id="MCU6791306.1"/>
    </source>
</evidence>
<dbReference type="PANTHER" id="PTHR22916:SF64">
    <property type="entry name" value="TRANSFERASE, PUTATIVE-RELATED"/>
    <property type="match status" value="1"/>
</dbReference>
<dbReference type="PANTHER" id="PTHR22916">
    <property type="entry name" value="GLYCOSYLTRANSFERASE"/>
    <property type="match status" value="1"/>
</dbReference>
<dbReference type="SUPFAM" id="SSF53448">
    <property type="entry name" value="Nucleotide-diphospho-sugar transferases"/>
    <property type="match status" value="1"/>
</dbReference>
<feature type="domain" description="Glycosyltransferase 2-like" evidence="2">
    <location>
        <begin position="11"/>
        <end position="181"/>
    </location>
</feature>
<dbReference type="Proteomes" id="UP001652445">
    <property type="component" value="Unassembled WGS sequence"/>
</dbReference>
<evidence type="ECO:0000259" key="2">
    <source>
        <dbReference type="Pfam" id="PF00535"/>
    </source>
</evidence>
<dbReference type="InterPro" id="IPR001173">
    <property type="entry name" value="Glyco_trans_2-like"/>
</dbReference>
<sequence length="311" mass="34942">MVPNNQQPHVSIVICTYNRADLLRVTLDSLQGLSSLDRAEVIIVDNNSTDHTRSVAESYMKRNTGNVVVGYYFEPSQGLSAARNKGIQAANGPIIAFLDDDAIPCSEWISTIITVFESRQDVYAVGGIIRPNFESDRPDWLIKSLELPYTIVDMGSAVREYPPKRHPYGANMAIRCSFFENHLFPTNLGRKGSMLLSGEESWIFDKMKKEGKTILYHPGMAVVHFIPASRLTREWIQQRYYYQGISNACMHSGFGSKVSLLGTLAGKMLYIIAASLFARNEGSRLLIKCRLESIRGTLDMLRRRGNTPLVR</sequence>
<dbReference type="InterPro" id="IPR029044">
    <property type="entry name" value="Nucleotide-diphossugar_trans"/>
</dbReference>
<name>A0ABT2UBB8_9BACL</name>
<reference evidence="3 4" key="1">
    <citation type="submission" date="2022-09" db="EMBL/GenBank/DDBJ databases">
        <authorList>
            <person name="Han X.L."/>
            <person name="Wang Q."/>
            <person name="Lu T."/>
        </authorList>
    </citation>
    <scope>NUCLEOTIDE SEQUENCE [LARGE SCALE GENOMIC DNA]</scope>
    <source>
        <strain evidence="3 4">WQ 127069</strain>
    </source>
</reference>
<dbReference type="Gene3D" id="3.90.550.10">
    <property type="entry name" value="Spore Coat Polysaccharide Biosynthesis Protein SpsA, Chain A"/>
    <property type="match status" value="1"/>
</dbReference>
<keyword evidence="4" id="KW-1185">Reference proteome</keyword>
<evidence type="ECO:0000313" key="4">
    <source>
        <dbReference type="Proteomes" id="UP001652445"/>
    </source>
</evidence>
<gene>
    <name evidence="3" type="ORF">OB236_04085</name>
</gene>